<keyword evidence="1" id="KW-0677">Repeat</keyword>
<dbReference type="InterPro" id="IPR000859">
    <property type="entry name" value="CUB_dom"/>
</dbReference>
<accession>A0A1D2N2Q7</accession>
<feature type="non-terminal residue" evidence="7">
    <location>
        <position position="631"/>
    </location>
</feature>
<evidence type="ECO:0000256" key="3">
    <source>
        <dbReference type="PROSITE-ProRule" id="PRU00059"/>
    </source>
</evidence>
<comment type="caution">
    <text evidence="3">Lacks conserved residue(s) required for the propagation of feature annotation.</text>
</comment>
<dbReference type="EMBL" id="LJIJ01000272">
    <property type="protein sequence ID" value="ODM99542.1"/>
    <property type="molecule type" value="Genomic_DNA"/>
</dbReference>
<feature type="domain" description="CUB" evidence="6">
    <location>
        <begin position="390"/>
        <end position="502"/>
    </location>
</feature>
<dbReference type="Proteomes" id="UP000094527">
    <property type="component" value="Unassembled WGS sequence"/>
</dbReference>
<keyword evidence="4" id="KW-0175">Coiled coil</keyword>
<dbReference type="CDD" id="cd00041">
    <property type="entry name" value="CUB"/>
    <property type="match status" value="1"/>
</dbReference>
<feature type="coiled-coil region" evidence="4">
    <location>
        <begin position="72"/>
        <end position="99"/>
    </location>
</feature>
<proteinExistence type="predicted"/>
<dbReference type="OrthoDB" id="8298994at2759"/>
<dbReference type="InterPro" id="IPR035914">
    <property type="entry name" value="Sperma_CUB_dom_sf"/>
</dbReference>
<feature type="chain" id="PRO_5008904938" evidence="5">
    <location>
        <begin position="26"/>
        <end position="631"/>
    </location>
</feature>
<sequence length="631" mass="70149">MELKTFYSTFCIVFVCFLLTPPTSGSQPENHAEKHLRKSRSIKDALPKDDEFSNTRIITDMRHKIFSLEGSMKRVTGDVDQLSKQNEDLEKSMLEQKTIMEKIDGEFSGLQKLLSAHGNLLSDIEQMNQTCGGVLQAQSGSIVFSRGSSLSTTRYPSSCVWTVRANNRALIKVSTHPTYRTSYSSYISNTYVLEIIKPNATGNANSSQPLQTKITKLQSSMHHVFTGPIIFVVTSLLSQNEIDLHLQFEGIGKLVEKNTFFSHETLFANSGNFSSNELETWSPSLLAKLDDNANYTLDYTTIVHLQAVAGVCSNGESFIVITDVMENSTVVTDCCKTNCKGTNSLINYDNPFVILITKKFQQPFNFNLTWEADPPYPSSSNSRSGLVSQCGEVLGGSTGTIMYKPHASYRSSERCIWVIVPQPRPRSSIVINVGTNGIESTYDHLYMMELTDVNGVELSDAPRITRLGRYGTYEAESREVYIVFYSDSSVSGYGFSLTWRATGDFIKTGNDVSTQFTIIKRDDGSASSMSRKSAFTSSFYQVFIFTPVVPSTYSYGLQLQLNQTLPVARDNDCIHKEFSIFTAVDGILTKTSLKCDKPGEAVIQNADGLTVIVMNSQNASSDIGMDFKWRQ</sequence>
<evidence type="ECO:0000256" key="4">
    <source>
        <dbReference type="SAM" id="Coils"/>
    </source>
</evidence>
<dbReference type="PANTHER" id="PTHR24251">
    <property type="entry name" value="OVOCHYMASE-RELATED"/>
    <property type="match status" value="1"/>
</dbReference>
<keyword evidence="2" id="KW-1015">Disulfide bond</keyword>
<comment type="caution">
    <text evidence="7">The sequence shown here is derived from an EMBL/GenBank/DDBJ whole genome shotgun (WGS) entry which is preliminary data.</text>
</comment>
<feature type="signal peptide" evidence="5">
    <location>
        <begin position="1"/>
        <end position="25"/>
    </location>
</feature>
<dbReference type="AlphaFoldDB" id="A0A1D2N2Q7"/>
<protein>
    <submittedName>
        <fullName evidence="7">Cubilin</fullName>
    </submittedName>
</protein>
<evidence type="ECO:0000259" key="6">
    <source>
        <dbReference type="PROSITE" id="PS01180"/>
    </source>
</evidence>
<dbReference type="SUPFAM" id="SSF49854">
    <property type="entry name" value="Spermadhesin, CUB domain"/>
    <property type="match status" value="1"/>
</dbReference>
<keyword evidence="8" id="KW-1185">Reference proteome</keyword>
<evidence type="ECO:0000313" key="8">
    <source>
        <dbReference type="Proteomes" id="UP000094527"/>
    </source>
</evidence>
<name>A0A1D2N2Q7_ORCCI</name>
<organism evidence="7 8">
    <name type="scientific">Orchesella cincta</name>
    <name type="common">Springtail</name>
    <name type="synonym">Podura cincta</name>
    <dbReference type="NCBI Taxonomy" id="48709"/>
    <lineage>
        <taxon>Eukaryota</taxon>
        <taxon>Metazoa</taxon>
        <taxon>Ecdysozoa</taxon>
        <taxon>Arthropoda</taxon>
        <taxon>Hexapoda</taxon>
        <taxon>Collembola</taxon>
        <taxon>Entomobryomorpha</taxon>
        <taxon>Entomobryoidea</taxon>
        <taxon>Orchesellidae</taxon>
        <taxon>Orchesellinae</taxon>
        <taxon>Orchesella</taxon>
    </lineage>
</organism>
<evidence type="ECO:0000256" key="5">
    <source>
        <dbReference type="SAM" id="SignalP"/>
    </source>
</evidence>
<gene>
    <name evidence="7" type="ORF">Ocin01_07134</name>
</gene>
<dbReference type="Gene3D" id="2.60.120.290">
    <property type="entry name" value="Spermadhesin, CUB domain"/>
    <property type="match status" value="1"/>
</dbReference>
<evidence type="ECO:0000256" key="2">
    <source>
        <dbReference type="ARBA" id="ARBA00023157"/>
    </source>
</evidence>
<evidence type="ECO:0000256" key="1">
    <source>
        <dbReference type="ARBA" id="ARBA00022737"/>
    </source>
</evidence>
<evidence type="ECO:0000313" key="7">
    <source>
        <dbReference type="EMBL" id="ODM99542.1"/>
    </source>
</evidence>
<keyword evidence="5" id="KW-0732">Signal</keyword>
<dbReference type="PROSITE" id="PS01180">
    <property type="entry name" value="CUB"/>
    <property type="match status" value="1"/>
</dbReference>
<reference evidence="7 8" key="1">
    <citation type="journal article" date="2016" name="Genome Biol. Evol.">
        <title>Gene Family Evolution Reflects Adaptation to Soil Environmental Stressors in the Genome of the Collembolan Orchesella cincta.</title>
        <authorList>
            <person name="Faddeeva-Vakhrusheva A."/>
            <person name="Derks M.F."/>
            <person name="Anvar S.Y."/>
            <person name="Agamennone V."/>
            <person name="Suring W."/>
            <person name="Smit S."/>
            <person name="van Straalen N.M."/>
            <person name="Roelofs D."/>
        </authorList>
    </citation>
    <scope>NUCLEOTIDE SEQUENCE [LARGE SCALE GENOMIC DNA]</scope>
    <source>
        <tissue evidence="7">Mixed pool</tissue>
    </source>
</reference>